<gene>
    <name evidence="1" type="ORF">PSON_ATCC_30995.1.T0750277</name>
</gene>
<reference evidence="1" key="1">
    <citation type="submission" date="2021-01" db="EMBL/GenBank/DDBJ databases">
        <authorList>
            <consortium name="Genoscope - CEA"/>
            <person name="William W."/>
        </authorList>
    </citation>
    <scope>NUCLEOTIDE SEQUENCE</scope>
</reference>
<organism evidence="1 2">
    <name type="scientific">Paramecium sonneborni</name>
    <dbReference type="NCBI Taxonomy" id="65129"/>
    <lineage>
        <taxon>Eukaryota</taxon>
        <taxon>Sar</taxon>
        <taxon>Alveolata</taxon>
        <taxon>Ciliophora</taxon>
        <taxon>Intramacronucleata</taxon>
        <taxon>Oligohymenophorea</taxon>
        <taxon>Peniculida</taxon>
        <taxon>Parameciidae</taxon>
        <taxon>Paramecium</taxon>
    </lineage>
</organism>
<evidence type="ECO:0000313" key="1">
    <source>
        <dbReference type="EMBL" id="CAD8101444.1"/>
    </source>
</evidence>
<comment type="caution">
    <text evidence="1">The sequence shown here is derived from an EMBL/GenBank/DDBJ whole genome shotgun (WGS) entry which is preliminary data.</text>
</comment>
<accession>A0A8S1PER1</accession>
<dbReference type="Proteomes" id="UP000692954">
    <property type="component" value="Unassembled WGS sequence"/>
</dbReference>
<dbReference type="AlphaFoldDB" id="A0A8S1PER1"/>
<keyword evidence="2" id="KW-1185">Reference proteome</keyword>
<name>A0A8S1PER1_9CILI</name>
<dbReference type="EMBL" id="CAJJDN010000075">
    <property type="protein sequence ID" value="CAD8101444.1"/>
    <property type="molecule type" value="Genomic_DNA"/>
</dbReference>
<protein>
    <submittedName>
        <fullName evidence="1">Uncharacterized protein</fullName>
    </submittedName>
</protein>
<proteinExistence type="predicted"/>
<evidence type="ECO:0000313" key="2">
    <source>
        <dbReference type="Proteomes" id="UP000692954"/>
    </source>
</evidence>
<sequence>MLRLQFKSSTGLLGSVRYSIFGIKIFLYNQKVKQEYLGQKNEEYIHTSMKYKDKDTKFTAYYCVSKNLIMDVALFRLIPMYFCQKIKGLILGKITSQTAQPHYQQRKNYIQTYVKQFQRNINRDCCHQCLRNEDHIAHYKDQKNLYIFIKFFHIFEKDSEVKIKFDGWRNKQTFHFYKNKD</sequence>